<sequence length="165" mass="18385">MKKNTLTAVRISLLLVIALLILPSHIFANGTTQIAGAKTSPPPLLITPFTIFDPSFIYLEKGQGYISYSGTTGNYKVNIWAETFGVIRVDEIGVVPTLQRWTGSAWIDVFYGSNAIDYDSAYTYQSHNNISVLSGYYYRTKSYHWAKEGTTTESGYRYSSSVLIP</sequence>
<dbReference type="Proteomes" id="UP000838686">
    <property type="component" value="Unassembled WGS sequence"/>
</dbReference>
<proteinExistence type="predicted"/>
<reference evidence="1" key="1">
    <citation type="submission" date="2022-01" db="EMBL/GenBank/DDBJ databases">
        <authorList>
            <person name="Criscuolo A."/>
        </authorList>
    </citation>
    <scope>NUCLEOTIDE SEQUENCE</scope>
    <source>
        <strain evidence="1">CIP111893</strain>
    </source>
</reference>
<keyword evidence="2" id="KW-1185">Reference proteome</keyword>
<gene>
    <name evidence="1" type="ORF">PAECIP111893_03509</name>
</gene>
<comment type="caution">
    <text evidence="1">The sequence shown here is derived from an EMBL/GenBank/DDBJ whole genome shotgun (WGS) entry which is preliminary data.</text>
</comment>
<dbReference type="EMBL" id="CAKMMF010000020">
    <property type="protein sequence ID" value="CAH1212250.1"/>
    <property type="molecule type" value="Genomic_DNA"/>
</dbReference>
<organism evidence="1 2">
    <name type="scientific">Paenibacillus plantiphilus</name>
    <dbReference type="NCBI Taxonomy" id="2905650"/>
    <lineage>
        <taxon>Bacteria</taxon>
        <taxon>Bacillati</taxon>
        <taxon>Bacillota</taxon>
        <taxon>Bacilli</taxon>
        <taxon>Bacillales</taxon>
        <taxon>Paenibacillaceae</taxon>
        <taxon>Paenibacillus</taxon>
    </lineage>
</organism>
<evidence type="ECO:0000313" key="1">
    <source>
        <dbReference type="EMBL" id="CAH1212250.1"/>
    </source>
</evidence>
<evidence type="ECO:0000313" key="2">
    <source>
        <dbReference type="Proteomes" id="UP000838686"/>
    </source>
</evidence>
<dbReference type="RefSeq" id="WP_236343864.1">
    <property type="nucleotide sequence ID" value="NZ_CAKMMF010000020.1"/>
</dbReference>
<protein>
    <submittedName>
        <fullName evidence="1">Uncharacterized protein</fullName>
    </submittedName>
</protein>
<name>A0ABM9CF50_9BACL</name>
<accession>A0ABM9CF50</accession>